<gene>
    <name evidence="3" type="ORF">G2W53_025719</name>
</gene>
<comment type="caution">
    <text evidence="3">The sequence shown here is derived from an EMBL/GenBank/DDBJ whole genome shotgun (WGS) entry which is preliminary data.</text>
</comment>
<dbReference type="SMART" id="SM00248">
    <property type="entry name" value="ANK"/>
    <property type="match status" value="2"/>
</dbReference>
<evidence type="ECO:0000313" key="4">
    <source>
        <dbReference type="Proteomes" id="UP000634136"/>
    </source>
</evidence>
<comment type="subcellular location">
    <subcellularLocation>
        <location evidence="1">Cell membrane</location>
        <topology evidence="1">Peripheral membrane protein</topology>
        <orientation evidence="1">Cytoplasmic side</orientation>
    </subcellularLocation>
</comment>
<dbReference type="Proteomes" id="UP000634136">
    <property type="component" value="Unassembled WGS sequence"/>
</dbReference>
<dbReference type="EMBL" id="JAAIUW010000008">
    <property type="protein sequence ID" value="KAF7820264.1"/>
    <property type="molecule type" value="Genomic_DNA"/>
</dbReference>
<dbReference type="Pfam" id="PF14223">
    <property type="entry name" value="Retrotran_gag_2"/>
    <property type="match status" value="1"/>
</dbReference>
<keyword evidence="4" id="KW-1185">Reference proteome</keyword>
<dbReference type="InterPro" id="IPR036770">
    <property type="entry name" value="Ankyrin_rpt-contain_sf"/>
</dbReference>
<dbReference type="Gene3D" id="1.25.40.20">
    <property type="entry name" value="Ankyrin repeat-containing domain"/>
    <property type="match status" value="1"/>
</dbReference>
<feature type="region of interest" description="Disordered" evidence="2">
    <location>
        <begin position="162"/>
        <end position="184"/>
    </location>
</feature>
<dbReference type="OrthoDB" id="1435691at2759"/>
<organism evidence="3 4">
    <name type="scientific">Senna tora</name>
    <dbReference type="NCBI Taxonomy" id="362788"/>
    <lineage>
        <taxon>Eukaryota</taxon>
        <taxon>Viridiplantae</taxon>
        <taxon>Streptophyta</taxon>
        <taxon>Embryophyta</taxon>
        <taxon>Tracheophyta</taxon>
        <taxon>Spermatophyta</taxon>
        <taxon>Magnoliopsida</taxon>
        <taxon>eudicotyledons</taxon>
        <taxon>Gunneridae</taxon>
        <taxon>Pentapetalae</taxon>
        <taxon>rosids</taxon>
        <taxon>fabids</taxon>
        <taxon>Fabales</taxon>
        <taxon>Fabaceae</taxon>
        <taxon>Caesalpinioideae</taxon>
        <taxon>Cassia clade</taxon>
        <taxon>Senna</taxon>
    </lineage>
</organism>
<evidence type="ECO:0000313" key="3">
    <source>
        <dbReference type="EMBL" id="KAF7820264.1"/>
    </source>
</evidence>
<dbReference type="Pfam" id="PF12796">
    <property type="entry name" value="Ank_2"/>
    <property type="match status" value="1"/>
</dbReference>
<evidence type="ECO:0000256" key="1">
    <source>
        <dbReference type="ARBA" id="ARBA00004413"/>
    </source>
</evidence>
<dbReference type="GO" id="GO:0005886">
    <property type="term" value="C:plasma membrane"/>
    <property type="evidence" value="ECO:0007669"/>
    <property type="project" value="UniProtKB-SubCell"/>
</dbReference>
<dbReference type="PANTHER" id="PTHR24121">
    <property type="entry name" value="NO MECHANORECEPTOR POTENTIAL C, ISOFORM D-RELATED"/>
    <property type="match status" value="1"/>
</dbReference>
<feature type="compositionally biased region" description="Acidic residues" evidence="2">
    <location>
        <begin position="164"/>
        <end position="177"/>
    </location>
</feature>
<reference evidence="3" key="1">
    <citation type="submission" date="2020-09" db="EMBL/GenBank/DDBJ databases">
        <title>Genome-Enabled Discovery of Anthraquinone Biosynthesis in Senna tora.</title>
        <authorList>
            <person name="Kang S.-H."/>
            <person name="Pandey R.P."/>
            <person name="Lee C.-M."/>
            <person name="Sim J.-S."/>
            <person name="Jeong J.-T."/>
            <person name="Choi B.-S."/>
            <person name="Jung M."/>
            <person name="Ginzburg D."/>
            <person name="Zhao K."/>
            <person name="Won S.Y."/>
            <person name="Oh T.-J."/>
            <person name="Yu Y."/>
            <person name="Kim N.-H."/>
            <person name="Lee O.R."/>
            <person name="Lee T.-H."/>
            <person name="Bashyal P."/>
            <person name="Kim T.-S."/>
            <person name="Lee W.-H."/>
            <person name="Kawkins C."/>
            <person name="Kim C.-K."/>
            <person name="Kim J.S."/>
            <person name="Ahn B.O."/>
            <person name="Rhee S.Y."/>
            <person name="Sohng J.K."/>
        </authorList>
    </citation>
    <scope>NUCLEOTIDE SEQUENCE</scope>
    <source>
        <tissue evidence="3">Leaf</tissue>
    </source>
</reference>
<dbReference type="InterPro" id="IPR002110">
    <property type="entry name" value="Ankyrin_rpt"/>
</dbReference>
<dbReference type="PANTHER" id="PTHR24121:SF16">
    <property type="entry name" value="NON-SPECIFIC SERINE_THREONINE PROTEIN KINASE"/>
    <property type="match status" value="1"/>
</dbReference>
<name>A0A834WKJ2_9FABA</name>
<proteinExistence type="predicted"/>
<protein>
    <submittedName>
        <fullName evidence="3">Ankyrin repeat-containing protein NPR4-like isoform X1</fullName>
    </submittedName>
</protein>
<accession>A0A834WKJ2</accession>
<dbReference type="AlphaFoldDB" id="A0A834WKJ2"/>
<sequence length="414" mass="44800">MGWAGWSIGGLAQPCATVEHLEAAAVLAGVEFGRDLAFRSGGLEGDAQRVFQLLNGQTSLLPVCVLLYVGRCRLVIHVKALALSYAGDVWDVVDGSFSKPPEDDDEDHKEGFMAWRKKNAAAMHAILISCGTNAFSHISQVSEAKVAWNVLNLTYNHNLSLDQSEVESESSESEPEPEPALPDGCIASPVDPSIFKPSTTRGEAVNCDLAVLYKNICENNLNATKAFMEKHPSALGARITSLGQTALHVVASLGHVRMVEGLVGLMEPQYLEIVDVDGFTPLATAAANSGHLHLAQCMVNKNDNILTIPISRGKVLPVTLALSNGHKEMGRYLYSLTPLEILKPKNGTQGAALLYWCFQMGELGIALDLLQKCQELVLANMETGQVPILKIASMPSAFSNGSELVFWKRWIYNC</sequence>
<evidence type="ECO:0000256" key="2">
    <source>
        <dbReference type="SAM" id="MobiDB-lite"/>
    </source>
</evidence>
<dbReference type="SUPFAM" id="SSF48403">
    <property type="entry name" value="Ankyrin repeat"/>
    <property type="match status" value="1"/>
</dbReference>